<keyword evidence="8" id="KW-1185">Reference proteome</keyword>
<evidence type="ECO:0000313" key="7">
    <source>
        <dbReference type="EMBL" id="QDU33642.1"/>
    </source>
</evidence>
<dbReference type="AlphaFoldDB" id="A0A517YTZ3"/>
<feature type="domain" description="TSCPD" evidence="6">
    <location>
        <begin position="13"/>
        <end position="117"/>
    </location>
</feature>
<evidence type="ECO:0000256" key="4">
    <source>
        <dbReference type="ARBA" id="ARBA00022741"/>
    </source>
</evidence>
<evidence type="ECO:0000256" key="2">
    <source>
        <dbReference type="ARBA" id="ARBA00012274"/>
    </source>
</evidence>
<reference evidence="7 8" key="1">
    <citation type="submission" date="2019-02" db="EMBL/GenBank/DDBJ databases">
        <title>Deep-cultivation of Planctomycetes and their phenomic and genomic characterization uncovers novel biology.</title>
        <authorList>
            <person name="Wiegand S."/>
            <person name="Jogler M."/>
            <person name="Boedeker C."/>
            <person name="Pinto D."/>
            <person name="Vollmers J."/>
            <person name="Rivas-Marin E."/>
            <person name="Kohn T."/>
            <person name="Peeters S.H."/>
            <person name="Heuer A."/>
            <person name="Rast P."/>
            <person name="Oberbeckmann S."/>
            <person name="Bunk B."/>
            <person name="Jeske O."/>
            <person name="Meyerdierks A."/>
            <person name="Storesund J.E."/>
            <person name="Kallscheuer N."/>
            <person name="Luecker S."/>
            <person name="Lage O.M."/>
            <person name="Pohl T."/>
            <person name="Merkel B.J."/>
            <person name="Hornburger P."/>
            <person name="Mueller R.-W."/>
            <person name="Bruemmer F."/>
            <person name="Labrenz M."/>
            <person name="Spormann A.M."/>
            <person name="Op den Camp H."/>
            <person name="Overmann J."/>
            <person name="Amann R."/>
            <person name="Jetten M.S.M."/>
            <person name="Mascher T."/>
            <person name="Medema M.H."/>
            <person name="Devos D.P."/>
            <person name="Kaster A.-K."/>
            <person name="Ovreas L."/>
            <person name="Rohde M."/>
            <person name="Galperin M.Y."/>
            <person name="Jogler C."/>
        </authorList>
    </citation>
    <scope>NUCLEOTIDE SEQUENCE [LARGE SCALE GENOMIC DNA]</scope>
    <source>
        <strain evidence="7 8">KS4</strain>
    </source>
</reference>
<name>A0A517YTZ3_9BACT</name>
<dbReference type="InterPro" id="IPR024434">
    <property type="entry name" value="TSCPD_dom"/>
</dbReference>
<comment type="catalytic activity">
    <reaction evidence="5">
        <text>a 2'-deoxyribonucleoside 5'-diphosphate + [thioredoxin]-disulfide + H2O = a ribonucleoside 5'-diphosphate + [thioredoxin]-dithiol</text>
        <dbReference type="Rhea" id="RHEA:23252"/>
        <dbReference type="Rhea" id="RHEA-COMP:10698"/>
        <dbReference type="Rhea" id="RHEA-COMP:10700"/>
        <dbReference type="ChEBI" id="CHEBI:15377"/>
        <dbReference type="ChEBI" id="CHEBI:29950"/>
        <dbReference type="ChEBI" id="CHEBI:50058"/>
        <dbReference type="ChEBI" id="CHEBI:57930"/>
        <dbReference type="ChEBI" id="CHEBI:73316"/>
        <dbReference type="EC" id="1.17.4.1"/>
    </reaction>
</comment>
<dbReference type="OrthoDB" id="9762933at2"/>
<evidence type="ECO:0000256" key="5">
    <source>
        <dbReference type="ARBA" id="ARBA00047754"/>
    </source>
</evidence>
<evidence type="ECO:0000313" key="8">
    <source>
        <dbReference type="Proteomes" id="UP000317369"/>
    </source>
</evidence>
<evidence type="ECO:0000256" key="1">
    <source>
        <dbReference type="ARBA" id="ARBA00007405"/>
    </source>
</evidence>
<keyword evidence="4" id="KW-0547">Nucleotide-binding</keyword>
<keyword evidence="7" id="KW-0560">Oxidoreductase</keyword>
<sequence length="129" mass="14692">MSRKNEISREKLPEIRDSVTHKFSIMGHEGYLTVGLFEDGRPGEIFIKMAKEGSTLSGLVQGFCRAFSIALQYGLPVEEAVLRFKGMRFEPFGTTSNPEIPEAMSIIDYVARYMELHFLEDGEGRRQRL</sequence>
<dbReference type="EMBL" id="CP036425">
    <property type="protein sequence ID" value="QDU33642.1"/>
    <property type="molecule type" value="Genomic_DNA"/>
</dbReference>
<comment type="similarity">
    <text evidence="1">Belongs to the ribonucleoside diphosphate reductase class-2 family.</text>
</comment>
<organism evidence="7 8">
    <name type="scientific">Poriferisphaera corsica</name>
    <dbReference type="NCBI Taxonomy" id="2528020"/>
    <lineage>
        <taxon>Bacteria</taxon>
        <taxon>Pseudomonadati</taxon>
        <taxon>Planctomycetota</taxon>
        <taxon>Phycisphaerae</taxon>
        <taxon>Phycisphaerales</taxon>
        <taxon>Phycisphaeraceae</taxon>
        <taxon>Poriferisphaera</taxon>
    </lineage>
</organism>
<dbReference type="EC" id="1.17.4.1" evidence="2"/>
<accession>A0A517YTZ3</accession>
<dbReference type="GO" id="GO:0000166">
    <property type="term" value="F:nucleotide binding"/>
    <property type="evidence" value="ECO:0007669"/>
    <property type="project" value="UniProtKB-KW"/>
</dbReference>
<dbReference type="KEGG" id="pcor:KS4_16970"/>
<evidence type="ECO:0000256" key="3">
    <source>
        <dbReference type="ARBA" id="ARBA00022634"/>
    </source>
</evidence>
<protein>
    <recommendedName>
        <fullName evidence="2">ribonucleoside-diphosphate reductase</fullName>
        <ecNumber evidence="2">1.17.4.1</ecNumber>
    </recommendedName>
</protein>
<gene>
    <name evidence="7" type="primary">nrdJ_1</name>
    <name evidence="7" type="ORF">KS4_16970</name>
</gene>
<evidence type="ECO:0000259" key="6">
    <source>
        <dbReference type="Pfam" id="PF12637"/>
    </source>
</evidence>
<dbReference type="GO" id="GO:0004748">
    <property type="term" value="F:ribonucleoside-diphosphate reductase activity, thioredoxin disulfide as acceptor"/>
    <property type="evidence" value="ECO:0007669"/>
    <property type="project" value="UniProtKB-EC"/>
</dbReference>
<dbReference type="Proteomes" id="UP000317369">
    <property type="component" value="Chromosome"/>
</dbReference>
<dbReference type="RefSeq" id="WP_145076839.1">
    <property type="nucleotide sequence ID" value="NZ_CP036425.1"/>
</dbReference>
<keyword evidence="3" id="KW-0237">DNA synthesis</keyword>
<proteinExistence type="inferred from homology"/>
<dbReference type="GO" id="GO:0071897">
    <property type="term" value="P:DNA biosynthetic process"/>
    <property type="evidence" value="ECO:0007669"/>
    <property type="project" value="UniProtKB-KW"/>
</dbReference>
<dbReference type="Pfam" id="PF12637">
    <property type="entry name" value="TSCPD"/>
    <property type="match status" value="1"/>
</dbReference>